<dbReference type="eggNOG" id="ENOG5033WZ4">
    <property type="taxonomic scope" value="Bacteria"/>
</dbReference>
<dbReference type="STRING" id="901.DESPIGER_0054"/>
<protein>
    <submittedName>
        <fullName evidence="1">Putative lysozyme</fullName>
    </submittedName>
</protein>
<dbReference type="AlphaFoldDB" id="B6WUB2"/>
<evidence type="ECO:0000313" key="2">
    <source>
        <dbReference type="Proteomes" id="UP000003676"/>
    </source>
</evidence>
<accession>B6WUB2</accession>
<dbReference type="EMBL" id="ABXU01000047">
    <property type="protein sequence ID" value="EEB33438.1"/>
    <property type="molecule type" value="Genomic_DNA"/>
</dbReference>
<reference evidence="1 2" key="2">
    <citation type="submission" date="2008-10" db="EMBL/GenBank/DDBJ databases">
        <authorList>
            <person name="Fulton L."/>
            <person name="Clifton S."/>
            <person name="Fulton B."/>
            <person name="Xu J."/>
            <person name="Minx P."/>
            <person name="Pepin K.H."/>
            <person name="Johnson M."/>
            <person name="Bhonagiri V."/>
            <person name="Nash W.E."/>
            <person name="Mardis E.R."/>
            <person name="Wilson R.K."/>
        </authorList>
    </citation>
    <scope>NUCLEOTIDE SEQUENCE [LARGE SCALE GENOMIC DNA]</scope>
    <source>
        <strain evidence="1 2">ATCC 29098</strain>
    </source>
</reference>
<dbReference type="Gene3D" id="3.10.450.40">
    <property type="match status" value="1"/>
</dbReference>
<dbReference type="SUPFAM" id="SSF160719">
    <property type="entry name" value="gpW/gp25-like"/>
    <property type="match status" value="1"/>
</dbReference>
<reference evidence="1 2" key="1">
    <citation type="submission" date="2008-10" db="EMBL/GenBank/DDBJ databases">
        <title>Draft genome sequence of Desulvovibrio piger (ATCC 29098).</title>
        <authorList>
            <person name="Sudarsanam P."/>
            <person name="Ley R."/>
            <person name="Guruge J."/>
            <person name="Turnbaugh P.J."/>
            <person name="Mahowald M."/>
            <person name="Liep D."/>
            <person name="Gordon J."/>
        </authorList>
    </citation>
    <scope>NUCLEOTIDE SEQUENCE [LARGE SCALE GENOMIC DNA]</scope>
    <source>
        <strain evidence="1 2">ATCC 29098</strain>
    </source>
</reference>
<organism evidence="1 2">
    <name type="scientific">Desulfovibrio piger ATCC 29098</name>
    <dbReference type="NCBI Taxonomy" id="411464"/>
    <lineage>
        <taxon>Bacteria</taxon>
        <taxon>Pseudomonadati</taxon>
        <taxon>Thermodesulfobacteriota</taxon>
        <taxon>Desulfovibrionia</taxon>
        <taxon>Desulfovibrionales</taxon>
        <taxon>Desulfovibrionaceae</taxon>
        <taxon>Desulfovibrio</taxon>
    </lineage>
</organism>
<dbReference type="HOGENOM" id="CLU_129200_0_0_7"/>
<comment type="caution">
    <text evidence="1">The sequence shown here is derived from an EMBL/GenBank/DDBJ whole genome shotgun (WGS) entry which is preliminary data.</text>
</comment>
<evidence type="ECO:0000313" key="1">
    <source>
        <dbReference type="EMBL" id="EEB33438.1"/>
    </source>
</evidence>
<name>B6WUB2_9BACT</name>
<dbReference type="Proteomes" id="UP000003676">
    <property type="component" value="Unassembled WGS sequence"/>
</dbReference>
<sequence length="178" mass="19787">MEIPMKNLRMERVLSGRAPLFCASIGCMNTANELWGQDIALDDNGQARVAANGELVLTDGVETGVQDIKLRLFTRLGALFYDLDFGSLISDWFYEDSTATTRAAFLAEVTMRVEEDPRVVVGSVKSSLLAWNENSITVAVQWRFIGEDQPLNLVLTANKSVRELVIRDGRYNEPEAAL</sequence>
<gene>
    <name evidence="1" type="ORF">DESPIG_01670</name>
</gene>
<proteinExistence type="predicted"/>